<keyword evidence="5" id="KW-0999">Mitochondrion inner membrane</keyword>
<dbReference type="Proteomes" id="UP000623467">
    <property type="component" value="Unassembled WGS sequence"/>
</dbReference>
<comment type="function">
    <text evidence="5">Probably involved in the biogenesis of the COX complex.</text>
</comment>
<accession>A0A8H7CIU7</accession>
<evidence type="ECO:0000313" key="7">
    <source>
        <dbReference type="Proteomes" id="UP000623467"/>
    </source>
</evidence>
<dbReference type="EMBL" id="JACAZH010000031">
    <property type="protein sequence ID" value="KAF7339294.1"/>
    <property type="molecule type" value="Genomic_DNA"/>
</dbReference>
<reference evidence="6" key="1">
    <citation type="submission" date="2020-05" db="EMBL/GenBank/DDBJ databases">
        <title>Mycena genomes resolve the evolution of fungal bioluminescence.</title>
        <authorList>
            <person name="Tsai I.J."/>
        </authorList>
    </citation>
    <scope>NUCLEOTIDE SEQUENCE</scope>
    <source>
        <strain evidence="6">160909Yilan</strain>
    </source>
</reference>
<evidence type="ECO:0000256" key="4">
    <source>
        <dbReference type="ARBA" id="ARBA00023136"/>
    </source>
</evidence>
<name>A0A8H7CIU7_9AGAR</name>
<comment type="subcellular location">
    <subcellularLocation>
        <location evidence="1">Membrane</location>
    </subcellularLocation>
    <subcellularLocation>
        <location evidence="5">Mitochondrion inner membrane</location>
        <topology evidence="5">Multi-pass membrane protein</topology>
    </subcellularLocation>
</comment>
<dbReference type="GO" id="GO:0005743">
    <property type="term" value="C:mitochondrial inner membrane"/>
    <property type="evidence" value="ECO:0007669"/>
    <property type="project" value="UniProtKB-SubCell"/>
</dbReference>
<comment type="caution">
    <text evidence="6">The sequence shown here is derived from an EMBL/GenBank/DDBJ whole genome shotgun (WGS) entry which is preliminary data.</text>
</comment>
<protein>
    <recommendedName>
        <fullName evidence="5">SURF1-like protein</fullName>
    </recommendedName>
</protein>
<dbReference type="AlphaFoldDB" id="A0A8H7CIU7"/>
<keyword evidence="3 5" id="KW-1133">Transmembrane helix</keyword>
<comment type="similarity">
    <text evidence="5">Belongs to the SURF1 family.</text>
</comment>
<comment type="caution">
    <text evidence="5">Lacks conserved residue(s) required for the propagation of feature annotation.</text>
</comment>
<evidence type="ECO:0000256" key="3">
    <source>
        <dbReference type="ARBA" id="ARBA00022989"/>
    </source>
</evidence>
<dbReference type="OrthoDB" id="10040024at2759"/>
<keyword evidence="7" id="KW-1185">Reference proteome</keyword>
<evidence type="ECO:0000256" key="5">
    <source>
        <dbReference type="RuleBase" id="RU363076"/>
    </source>
</evidence>
<feature type="transmembrane region" description="Helical" evidence="5">
    <location>
        <begin position="261"/>
        <end position="283"/>
    </location>
</feature>
<dbReference type="InterPro" id="IPR045214">
    <property type="entry name" value="Surf1/Surf4"/>
</dbReference>
<keyword evidence="4 5" id="KW-0472">Membrane</keyword>
<evidence type="ECO:0000313" key="6">
    <source>
        <dbReference type="EMBL" id="KAF7339294.1"/>
    </source>
</evidence>
<organism evidence="6 7">
    <name type="scientific">Mycena sanguinolenta</name>
    <dbReference type="NCBI Taxonomy" id="230812"/>
    <lineage>
        <taxon>Eukaryota</taxon>
        <taxon>Fungi</taxon>
        <taxon>Dikarya</taxon>
        <taxon>Basidiomycota</taxon>
        <taxon>Agaricomycotina</taxon>
        <taxon>Agaricomycetes</taxon>
        <taxon>Agaricomycetidae</taxon>
        <taxon>Agaricales</taxon>
        <taxon>Marasmiineae</taxon>
        <taxon>Mycenaceae</taxon>
        <taxon>Mycena</taxon>
    </lineage>
</organism>
<sequence length="295" mass="33436">MRHIAHDGMSFLQDLMHHNERFEGLDLIGQDGLNPKPTPERYRGVMEAQLERTANVLLLGCTYMLCHVLVTARVERLHGKSISSTSLRKSFQLQPLSLPKRINLSVIPEFVFRKVSLRGKWDHAHSMLVGPATREGVHGVQVLTPLMREDGSTIIVDRGFISKEFDLQSVPQDNSEVEVLGMLRTSQERNTFTPDNHPERGEWYWKDLDAMAEYAGGASANVQPVLVEEIFEGHEGEASARISKGIPVGRPPRVDLRNAHLSYVITWYTLSLFTAVMFVRVLFNKKKIRGRAMPR</sequence>
<evidence type="ECO:0000256" key="1">
    <source>
        <dbReference type="ARBA" id="ARBA00004370"/>
    </source>
</evidence>
<gene>
    <name evidence="6" type="ORF">MSAN_02142900</name>
</gene>
<keyword evidence="2 5" id="KW-0812">Transmembrane</keyword>
<dbReference type="Pfam" id="PF02104">
    <property type="entry name" value="SURF1"/>
    <property type="match status" value="1"/>
</dbReference>
<dbReference type="PANTHER" id="PTHR23427:SF2">
    <property type="entry name" value="SURFEIT LOCUS PROTEIN 1"/>
    <property type="match status" value="1"/>
</dbReference>
<dbReference type="PROSITE" id="PS50895">
    <property type="entry name" value="SURF1"/>
    <property type="match status" value="1"/>
</dbReference>
<evidence type="ECO:0000256" key="2">
    <source>
        <dbReference type="ARBA" id="ARBA00022692"/>
    </source>
</evidence>
<proteinExistence type="inferred from homology"/>
<dbReference type="GO" id="GO:0033617">
    <property type="term" value="P:mitochondrial respiratory chain complex IV assembly"/>
    <property type="evidence" value="ECO:0007669"/>
    <property type="project" value="TreeGrafter"/>
</dbReference>
<keyword evidence="5" id="KW-0496">Mitochondrion</keyword>
<dbReference type="InterPro" id="IPR002994">
    <property type="entry name" value="Surf1/Shy1"/>
</dbReference>
<dbReference type="CDD" id="cd06662">
    <property type="entry name" value="SURF1"/>
    <property type="match status" value="1"/>
</dbReference>
<dbReference type="PANTHER" id="PTHR23427">
    <property type="entry name" value="SURFEIT LOCUS PROTEIN"/>
    <property type="match status" value="1"/>
</dbReference>